<name>A0A383DCM4_9ZZZZ</name>
<dbReference type="AlphaFoldDB" id="A0A383DCM4"/>
<reference evidence="2" key="1">
    <citation type="submission" date="2018-05" db="EMBL/GenBank/DDBJ databases">
        <authorList>
            <person name="Lanie J.A."/>
            <person name="Ng W.-L."/>
            <person name="Kazmierczak K.M."/>
            <person name="Andrzejewski T.M."/>
            <person name="Davidsen T.M."/>
            <person name="Wayne K.J."/>
            <person name="Tettelin H."/>
            <person name="Glass J.I."/>
            <person name="Rusch D."/>
            <person name="Podicherti R."/>
            <person name="Tsui H.-C.T."/>
            <person name="Winkler M.E."/>
        </authorList>
    </citation>
    <scope>NUCLEOTIDE SEQUENCE</scope>
</reference>
<evidence type="ECO:0000256" key="1">
    <source>
        <dbReference type="SAM" id="MobiDB-lite"/>
    </source>
</evidence>
<sequence>KMIGSRLRKRSPISVRSAKHWL</sequence>
<feature type="region of interest" description="Disordered" evidence="1">
    <location>
        <begin position="1"/>
        <end position="22"/>
    </location>
</feature>
<feature type="non-terminal residue" evidence="2">
    <location>
        <position position="22"/>
    </location>
</feature>
<dbReference type="EMBL" id="UINC01216114">
    <property type="protein sequence ID" value="SVE42121.1"/>
    <property type="molecule type" value="Genomic_DNA"/>
</dbReference>
<accession>A0A383DCM4</accession>
<evidence type="ECO:0000313" key="2">
    <source>
        <dbReference type="EMBL" id="SVE42121.1"/>
    </source>
</evidence>
<gene>
    <name evidence="2" type="ORF">METZ01_LOCUS494975</name>
</gene>
<protein>
    <submittedName>
        <fullName evidence="2">Uncharacterized protein</fullName>
    </submittedName>
</protein>
<feature type="non-terminal residue" evidence="2">
    <location>
        <position position="1"/>
    </location>
</feature>
<proteinExistence type="predicted"/>
<organism evidence="2">
    <name type="scientific">marine metagenome</name>
    <dbReference type="NCBI Taxonomy" id="408172"/>
    <lineage>
        <taxon>unclassified sequences</taxon>
        <taxon>metagenomes</taxon>
        <taxon>ecological metagenomes</taxon>
    </lineage>
</organism>